<reference evidence="1 2" key="1">
    <citation type="journal article" date="2014" name="Science">
        <title>Plant genetics. Early allopolyploid evolution in the post-Neolithic Brassica napus oilseed genome.</title>
        <authorList>
            <person name="Chalhoub B."/>
            <person name="Denoeud F."/>
            <person name="Liu S."/>
            <person name="Parkin I.A."/>
            <person name="Tang H."/>
            <person name="Wang X."/>
            <person name="Chiquet J."/>
            <person name="Belcram H."/>
            <person name="Tong C."/>
            <person name="Samans B."/>
            <person name="Correa M."/>
            <person name="Da Silva C."/>
            <person name="Just J."/>
            <person name="Falentin C."/>
            <person name="Koh C.S."/>
            <person name="Le Clainche I."/>
            <person name="Bernard M."/>
            <person name="Bento P."/>
            <person name="Noel B."/>
            <person name="Labadie K."/>
            <person name="Alberti A."/>
            <person name="Charles M."/>
            <person name="Arnaud D."/>
            <person name="Guo H."/>
            <person name="Daviaud C."/>
            <person name="Alamery S."/>
            <person name="Jabbari K."/>
            <person name="Zhao M."/>
            <person name="Edger P.P."/>
            <person name="Chelaifa H."/>
            <person name="Tack D."/>
            <person name="Lassalle G."/>
            <person name="Mestiri I."/>
            <person name="Schnel N."/>
            <person name="Le Paslier M.C."/>
            <person name="Fan G."/>
            <person name="Renault V."/>
            <person name="Bayer P.E."/>
            <person name="Golicz A.A."/>
            <person name="Manoli S."/>
            <person name="Lee T.H."/>
            <person name="Thi V.H."/>
            <person name="Chalabi S."/>
            <person name="Hu Q."/>
            <person name="Fan C."/>
            <person name="Tollenaere R."/>
            <person name="Lu Y."/>
            <person name="Battail C."/>
            <person name="Shen J."/>
            <person name="Sidebottom C.H."/>
            <person name="Wang X."/>
            <person name="Canaguier A."/>
            <person name="Chauveau A."/>
            <person name="Berard A."/>
            <person name="Deniot G."/>
            <person name="Guan M."/>
            <person name="Liu Z."/>
            <person name="Sun F."/>
            <person name="Lim Y.P."/>
            <person name="Lyons E."/>
            <person name="Town C.D."/>
            <person name="Bancroft I."/>
            <person name="Wang X."/>
            <person name="Meng J."/>
            <person name="Ma J."/>
            <person name="Pires J.C."/>
            <person name="King G.J."/>
            <person name="Brunel D."/>
            <person name="Delourme R."/>
            <person name="Renard M."/>
            <person name="Aury J.M."/>
            <person name="Adams K.L."/>
            <person name="Batley J."/>
            <person name="Snowdon R.J."/>
            <person name="Tost J."/>
            <person name="Edwards D."/>
            <person name="Zhou Y."/>
            <person name="Hua W."/>
            <person name="Sharpe A.G."/>
            <person name="Paterson A.H."/>
            <person name="Guan C."/>
            <person name="Wincker P."/>
        </authorList>
    </citation>
    <scope>NUCLEOTIDE SEQUENCE [LARGE SCALE GENOMIC DNA]</scope>
    <source>
        <strain evidence="2">cv. Darmor-bzh</strain>
    </source>
</reference>
<dbReference type="Gramene" id="CDY48906">
    <property type="protein sequence ID" value="CDY48906"/>
    <property type="gene ID" value="GSBRNA2T00091990001"/>
</dbReference>
<protein>
    <submittedName>
        <fullName evidence="1">BnaA09g22890D protein</fullName>
    </submittedName>
</protein>
<dbReference type="Proteomes" id="UP000028999">
    <property type="component" value="Unassembled WGS sequence"/>
</dbReference>
<dbReference type="OrthoDB" id="10452203at2759"/>
<name>A0A078IFW3_BRANA</name>
<dbReference type="EMBL" id="LK032800">
    <property type="protein sequence ID" value="CDY48906.1"/>
    <property type="molecule type" value="Genomic_DNA"/>
</dbReference>
<keyword evidence="2" id="KW-1185">Reference proteome</keyword>
<dbReference type="PaxDb" id="3708-A0A078IFW3"/>
<sequence length="192" mass="21680">MNADTFNLNDDDYLSVEDMMAENEDGQNAQADSVTSAAQARGKGSLVFDLNKCMSCTDNSGYLVSVLSVQDQHVQSQRSVRHKSRDHAYQPEIWRWKYLRKMTSKLQGSFCPKPYFDDVSMLIFLIVYLTSYLFPFDVGDTDLKTNLFKGGGDDATMVELEDNLKWMQSRGCNSVDAELVDAETRGYNSMDG</sequence>
<accession>A0A078IFW3</accession>
<evidence type="ECO:0000313" key="1">
    <source>
        <dbReference type="EMBL" id="CDY48906.1"/>
    </source>
</evidence>
<dbReference type="AlphaFoldDB" id="A0A078IFW3"/>
<evidence type="ECO:0000313" key="2">
    <source>
        <dbReference type="Proteomes" id="UP000028999"/>
    </source>
</evidence>
<gene>
    <name evidence="1" type="primary">BnaA09g22890D</name>
    <name evidence="1" type="ORF">GSBRNA2T00091990001</name>
</gene>
<proteinExistence type="predicted"/>
<organism evidence="1 2">
    <name type="scientific">Brassica napus</name>
    <name type="common">Rape</name>
    <dbReference type="NCBI Taxonomy" id="3708"/>
    <lineage>
        <taxon>Eukaryota</taxon>
        <taxon>Viridiplantae</taxon>
        <taxon>Streptophyta</taxon>
        <taxon>Embryophyta</taxon>
        <taxon>Tracheophyta</taxon>
        <taxon>Spermatophyta</taxon>
        <taxon>Magnoliopsida</taxon>
        <taxon>eudicotyledons</taxon>
        <taxon>Gunneridae</taxon>
        <taxon>Pentapetalae</taxon>
        <taxon>rosids</taxon>
        <taxon>malvids</taxon>
        <taxon>Brassicales</taxon>
        <taxon>Brassicaceae</taxon>
        <taxon>Brassiceae</taxon>
        <taxon>Brassica</taxon>
    </lineage>
</organism>